<feature type="transmembrane region" description="Helical" evidence="1">
    <location>
        <begin position="93"/>
        <end position="114"/>
    </location>
</feature>
<dbReference type="RefSeq" id="WP_002087782.1">
    <property type="nucleotide sequence ID" value="NZ_AHNR02000003.1"/>
</dbReference>
<feature type="transmembrane region" description="Helical" evidence="1">
    <location>
        <begin position="189"/>
        <end position="209"/>
    </location>
</feature>
<evidence type="ECO:0000313" key="3">
    <source>
        <dbReference type="Proteomes" id="UP000001340"/>
    </source>
</evidence>
<name>A0A0E2DNM9_LEPIR</name>
<proteinExistence type="predicted"/>
<keyword evidence="1" id="KW-1133">Transmembrane helix</keyword>
<evidence type="ECO:0000313" key="2">
    <source>
        <dbReference type="EMBL" id="EKR57262.1"/>
    </source>
</evidence>
<keyword evidence="1" id="KW-0812">Transmembrane</keyword>
<dbReference type="EMBL" id="AHNR02000003">
    <property type="protein sequence ID" value="EKR57262.1"/>
    <property type="molecule type" value="Genomic_DNA"/>
</dbReference>
<evidence type="ECO:0000256" key="1">
    <source>
        <dbReference type="SAM" id="Phobius"/>
    </source>
</evidence>
<reference evidence="2 3" key="1">
    <citation type="submission" date="2012-10" db="EMBL/GenBank/DDBJ databases">
        <authorList>
            <person name="Harkins D.M."/>
            <person name="Durkin A.S."/>
            <person name="Brinkac L.M."/>
            <person name="Haft D.H."/>
            <person name="Selengut J.D."/>
            <person name="Sanka R."/>
            <person name="DePew J."/>
            <person name="Purushe J."/>
            <person name="Chanthongthip A."/>
            <person name="Lattana O."/>
            <person name="Phetsouvanh R."/>
            <person name="Newton P.N."/>
            <person name="Vinetz J.M."/>
            <person name="Sutton G.G."/>
            <person name="Nierman W.C."/>
            <person name="Fouts D.E."/>
        </authorList>
    </citation>
    <scope>NUCLEOTIDE SEQUENCE [LARGE SCALE GENOMIC DNA]</scope>
    <source>
        <strain evidence="2 3">UI 12758</strain>
    </source>
</reference>
<feature type="transmembrane region" description="Helical" evidence="1">
    <location>
        <begin position="62"/>
        <end position="81"/>
    </location>
</feature>
<sequence>MITSITGFFILYLGIYVYRIQPRAKIQKHFLFLCFMLCSWMVGYGMRLLIPNEYREIYSNWILFPIPFIPLFLEMVVYSIAKIKYSMNAYQTIMIFVLLPAFSIISFCGGYARINDMSGYSFSPLFNYHLLTAFGFISVIKISFDLGFMMIRKRGDERIRSFLMLSGILIALLFAIIFCYILPLNNIFLGTYSAFGLLIFAILWSVAILHYDAFEIRELVIDGAPTPILSRIFSFCVLGLYRIMDGHDYHLKLIASKALVTMNIADKHFDLAVRYPTLERSERAELVASIYNRRIR</sequence>
<feature type="transmembrane region" description="Helical" evidence="1">
    <location>
        <begin position="162"/>
        <end position="183"/>
    </location>
</feature>
<gene>
    <name evidence="2" type="ORF">LEP1GSC105_3604</name>
</gene>
<keyword evidence="1" id="KW-0472">Membrane</keyword>
<dbReference type="AlphaFoldDB" id="A0A0E2DNM9"/>
<comment type="caution">
    <text evidence="2">The sequence shown here is derived from an EMBL/GenBank/DDBJ whole genome shotgun (WGS) entry which is preliminary data.</text>
</comment>
<dbReference type="Proteomes" id="UP000001340">
    <property type="component" value="Unassembled WGS sequence"/>
</dbReference>
<feature type="transmembrane region" description="Helical" evidence="1">
    <location>
        <begin position="126"/>
        <end position="150"/>
    </location>
</feature>
<organism evidence="2 3">
    <name type="scientific">Leptospira interrogans str. UI 12758</name>
    <dbReference type="NCBI Taxonomy" id="1049938"/>
    <lineage>
        <taxon>Bacteria</taxon>
        <taxon>Pseudomonadati</taxon>
        <taxon>Spirochaetota</taxon>
        <taxon>Spirochaetia</taxon>
        <taxon>Leptospirales</taxon>
        <taxon>Leptospiraceae</taxon>
        <taxon>Leptospira</taxon>
    </lineage>
</organism>
<feature type="transmembrane region" description="Helical" evidence="1">
    <location>
        <begin position="30"/>
        <end position="50"/>
    </location>
</feature>
<accession>A0A0E2DNM9</accession>
<protein>
    <submittedName>
        <fullName evidence="2">Putative membrane protein</fullName>
    </submittedName>
</protein>
<dbReference type="NCBIfam" id="NF047679">
    <property type="entry name" value="LIC10906_fam"/>
    <property type="match status" value="1"/>
</dbReference>